<reference evidence="13" key="1">
    <citation type="submission" date="2022-08" db="EMBL/GenBank/DDBJ databases">
        <title>Complete genome of Mycoplasma iguanae type strain 2327.</title>
        <authorList>
            <person name="Spergser J."/>
        </authorList>
    </citation>
    <scope>NUCLEOTIDE SEQUENCE</scope>
    <source>
        <strain evidence="13">2327</strain>
    </source>
</reference>
<dbReference type="InterPro" id="IPR014729">
    <property type="entry name" value="Rossmann-like_a/b/a_fold"/>
</dbReference>
<feature type="domain" description="Aminoacyl-tRNA synthetase class Ia" evidence="10">
    <location>
        <begin position="16"/>
        <end position="419"/>
    </location>
</feature>
<dbReference type="InterPro" id="IPR001412">
    <property type="entry name" value="aa-tRNA-synth_I_CS"/>
</dbReference>
<feature type="short sequence motif" description="'HIGH' region" evidence="9">
    <location>
        <begin position="41"/>
        <end position="51"/>
    </location>
</feature>
<keyword evidence="3 9" id="KW-0547">Nucleotide-binding</keyword>
<dbReference type="InterPro" id="IPR009080">
    <property type="entry name" value="tRNAsynth_Ia_anticodon-bd"/>
</dbReference>
<evidence type="ECO:0000256" key="5">
    <source>
        <dbReference type="ARBA" id="ARBA00022917"/>
    </source>
</evidence>
<dbReference type="InterPro" id="IPR010978">
    <property type="entry name" value="tRNA-bd_arm"/>
</dbReference>
<dbReference type="CDD" id="cd00817">
    <property type="entry name" value="ValRS_core"/>
    <property type="match status" value="1"/>
</dbReference>
<dbReference type="SUPFAM" id="SSF50677">
    <property type="entry name" value="ValRS/IleRS/LeuRS editing domain"/>
    <property type="match status" value="1"/>
</dbReference>
<feature type="domain" description="Valyl-tRNA synthetase tRNA-binding arm" evidence="12">
    <location>
        <begin position="766"/>
        <end position="818"/>
    </location>
</feature>
<dbReference type="HAMAP" id="MF_02004">
    <property type="entry name" value="Val_tRNA_synth_type1"/>
    <property type="match status" value="1"/>
</dbReference>
<feature type="coiled-coil region" evidence="9">
    <location>
        <begin position="761"/>
        <end position="823"/>
    </location>
</feature>
<dbReference type="Pfam" id="PF00133">
    <property type="entry name" value="tRNA-synt_1"/>
    <property type="match status" value="1"/>
</dbReference>
<evidence type="ECO:0000256" key="7">
    <source>
        <dbReference type="ARBA" id="ARBA00023146"/>
    </source>
</evidence>
<dbReference type="PANTHER" id="PTHR11946">
    <property type="entry name" value="VALYL-TRNA SYNTHETASES"/>
    <property type="match status" value="1"/>
</dbReference>
<accession>A0ABY5R7V7</accession>
<dbReference type="PROSITE" id="PS00178">
    <property type="entry name" value="AA_TRNA_LIGASE_I"/>
    <property type="match status" value="1"/>
</dbReference>
<dbReference type="Pfam" id="PF10458">
    <property type="entry name" value="Val_tRNA-synt_C"/>
    <property type="match status" value="1"/>
</dbReference>
<evidence type="ECO:0000313" key="14">
    <source>
        <dbReference type="Proteomes" id="UP001059252"/>
    </source>
</evidence>
<dbReference type="GO" id="GO:0004832">
    <property type="term" value="F:valine-tRNA ligase activity"/>
    <property type="evidence" value="ECO:0007669"/>
    <property type="project" value="UniProtKB-EC"/>
</dbReference>
<dbReference type="InterPro" id="IPR009008">
    <property type="entry name" value="Val/Leu/Ile-tRNA-synth_edit"/>
</dbReference>
<comment type="catalytic activity">
    <reaction evidence="8 9">
        <text>tRNA(Val) + L-valine + ATP = L-valyl-tRNA(Val) + AMP + diphosphate</text>
        <dbReference type="Rhea" id="RHEA:10704"/>
        <dbReference type="Rhea" id="RHEA-COMP:9672"/>
        <dbReference type="Rhea" id="RHEA-COMP:9708"/>
        <dbReference type="ChEBI" id="CHEBI:30616"/>
        <dbReference type="ChEBI" id="CHEBI:33019"/>
        <dbReference type="ChEBI" id="CHEBI:57762"/>
        <dbReference type="ChEBI" id="CHEBI:78442"/>
        <dbReference type="ChEBI" id="CHEBI:78537"/>
        <dbReference type="ChEBI" id="CHEBI:456215"/>
        <dbReference type="EC" id="6.1.1.9"/>
    </reaction>
</comment>
<dbReference type="EC" id="6.1.1.9" evidence="9"/>
<dbReference type="EMBL" id="CP102734">
    <property type="protein sequence ID" value="UVD81593.1"/>
    <property type="molecule type" value="Genomic_DNA"/>
</dbReference>
<dbReference type="Gene3D" id="1.10.287.380">
    <property type="entry name" value="Valyl-tRNA synthetase, C-terminal domain"/>
    <property type="match status" value="1"/>
</dbReference>
<comment type="subcellular location">
    <subcellularLocation>
        <location evidence="9">Cytoplasm</location>
    </subcellularLocation>
</comment>
<dbReference type="InterPro" id="IPR033705">
    <property type="entry name" value="Anticodon_Ia_Val"/>
</dbReference>
<evidence type="ECO:0000256" key="6">
    <source>
        <dbReference type="ARBA" id="ARBA00023054"/>
    </source>
</evidence>
<evidence type="ECO:0000256" key="4">
    <source>
        <dbReference type="ARBA" id="ARBA00022840"/>
    </source>
</evidence>
<keyword evidence="7 9" id="KW-0030">Aminoacyl-tRNA synthetase</keyword>
<dbReference type="PRINTS" id="PR00986">
    <property type="entry name" value="TRNASYNTHVAL"/>
</dbReference>
<evidence type="ECO:0000259" key="10">
    <source>
        <dbReference type="Pfam" id="PF00133"/>
    </source>
</evidence>
<keyword evidence="1 9" id="KW-0963">Cytoplasm</keyword>
<keyword evidence="5 9" id="KW-0648">Protein biosynthesis</keyword>
<evidence type="ECO:0000256" key="1">
    <source>
        <dbReference type="ARBA" id="ARBA00022490"/>
    </source>
</evidence>
<dbReference type="SUPFAM" id="SSF47323">
    <property type="entry name" value="Anticodon-binding domain of a subclass of class I aminoacyl-tRNA synthetases"/>
    <property type="match status" value="1"/>
</dbReference>
<feature type="short sequence motif" description="'KMSKS' region" evidence="9">
    <location>
        <begin position="512"/>
        <end position="516"/>
    </location>
</feature>
<feature type="binding site" evidence="9">
    <location>
        <position position="515"/>
    </location>
    <ligand>
        <name>ATP</name>
        <dbReference type="ChEBI" id="CHEBI:30616"/>
    </ligand>
</feature>
<keyword evidence="14" id="KW-1185">Reference proteome</keyword>
<proteinExistence type="inferred from homology"/>
<dbReference type="SUPFAM" id="SSF52374">
    <property type="entry name" value="Nucleotidylyl transferase"/>
    <property type="match status" value="1"/>
</dbReference>
<keyword evidence="6 9" id="KW-0175">Coiled coil</keyword>
<name>A0ABY5R7V7_9MOLU</name>
<comment type="function">
    <text evidence="9">Catalyzes the attachment of valine to tRNA(Val). As ValRS can inadvertently accommodate and process structurally similar amino acids such as threonine, to avoid such errors, it has a 'posttransfer' editing activity that hydrolyzes mischarged Thr-tRNA(Val) in a tRNA-dependent manner.</text>
</comment>
<dbReference type="Gene3D" id="3.40.50.620">
    <property type="entry name" value="HUPs"/>
    <property type="match status" value="2"/>
</dbReference>
<evidence type="ECO:0000256" key="9">
    <source>
        <dbReference type="HAMAP-Rule" id="MF_02004"/>
    </source>
</evidence>
<evidence type="ECO:0000259" key="11">
    <source>
        <dbReference type="Pfam" id="PF08264"/>
    </source>
</evidence>
<keyword evidence="2 9" id="KW-0436">Ligase</keyword>
<evidence type="ECO:0000313" key="13">
    <source>
        <dbReference type="EMBL" id="UVD81593.1"/>
    </source>
</evidence>
<dbReference type="InterPro" id="IPR002300">
    <property type="entry name" value="aa-tRNA-synth_Ia"/>
</dbReference>
<feature type="domain" description="Methionyl/Valyl/Leucyl/Isoleucyl-tRNA synthetase anticodon-binding" evidence="11">
    <location>
        <begin position="587"/>
        <end position="713"/>
    </location>
</feature>
<dbReference type="NCBIfam" id="NF004349">
    <property type="entry name" value="PRK05729.1"/>
    <property type="match status" value="1"/>
</dbReference>
<evidence type="ECO:0000259" key="12">
    <source>
        <dbReference type="Pfam" id="PF10458"/>
    </source>
</evidence>
<dbReference type="Gene3D" id="1.10.730.10">
    <property type="entry name" value="Isoleucyl-tRNA Synthetase, Domain 1"/>
    <property type="match status" value="1"/>
</dbReference>
<evidence type="ECO:0000256" key="8">
    <source>
        <dbReference type="ARBA" id="ARBA00047552"/>
    </source>
</evidence>
<dbReference type="NCBIfam" id="TIGR00422">
    <property type="entry name" value="valS"/>
    <property type="match status" value="1"/>
</dbReference>
<keyword evidence="4 9" id="KW-0067">ATP-binding</keyword>
<dbReference type="InterPro" id="IPR002303">
    <property type="entry name" value="Valyl-tRNA_ligase"/>
</dbReference>
<dbReference type="Proteomes" id="UP001059252">
    <property type="component" value="Chromosome"/>
</dbReference>
<dbReference type="PANTHER" id="PTHR11946:SF93">
    <property type="entry name" value="VALINE--TRNA LIGASE, CHLOROPLASTIC_MITOCHONDRIAL 2"/>
    <property type="match status" value="1"/>
</dbReference>
<protein>
    <recommendedName>
        <fullName evidence="9">Valine--tRNA ligase</fullName>
        <ecNumber evidence="9">6.1.1.9</ecNumber>
    </recommendedName>
    <alternativeName>
        <fullName evidence="9">Valyl-tRNA synthetase</fullName>
        <shortName evidence="9">ValRS</shortName>
    </alternativeName>
</protein>
<dbReference type="Pfam" id="PF08264">
    <property type="entry name" value="Anticodon_1"/>
    <property type="match status" value="1"/>
</dbReference>
<comment type="subunit">
    <text evidence="9">Monomer.</text>
</comment>
<dbReference type="InterPro" id="IPR019499">
    <property type="entry name" value="Val-tRNA_synth_tRNA-bd"/>
</dbReference>
<dbReference type="RefSeq" id="WP_258210767.1">
    <property type="nucleotide sequence ID" value="NZ_CP102734.1"/>
</dbReference>
<sequence length="829" mass="96808">MEKKYNHHLIECDKNQKWIEKKFFSTHDLSKPPFAVILPPPNVTGKLHIGHAWNSFIQDTVIRYKKLQGFDVKWVPGMDHAGISTQAKIAQKLAQENIFLKDITRKEFLEHAWKWKDEYSQLIRDQWAKMGLALDYDAERFTLDSAANEAVNKVFIDLYNQGLIYRSSKAINWDPIQKTALSNIEVISEDTKQKMYYIKYFLENSEEYLIISTTRAETLYSDVAVAVHPSDEKYQKYIGKNVKHPLSGKIIPIIGDEYINPSFGTGVMKVSAHATQDIEIIQKNNLEILESIDQSGKMNSLAQEFVNLDRFEARKQIAKKLQKNNFLVKTEEIISPVGYSERSKAAIEILVSPQWFVKMDLLTEKVLANLNSNHAVNFFPGRFKNTMHQWMEKIYDWTISRQLIWGHRIPAWYKGDEIKVQLTSPGDDWTQDPDVLDTWFSSALSPFVFLGWPQTKAKVEHYYPTSLLVTGWDILFFWVARMYFFSLHFMDGQIPFKDVLLHGLIRDEQGRKMSKSLGNGIDPMEIIDQYGADSLRNFLLWNSTPGQDLRFSKEKLEAAWNVNNKLWNISRYIFMMNDATQENTGLDQWIINKLENLKSNIAKYFESYEFTLMGKEIQKFLFDDFSSWYIELSKANPNKKTALLILKHLLVVLHPFMPFLTDHIYREIFHEELLESNLANLSISNQVDYIDDIIEIVKTIREFREKYNISKKIILQYYIKDNSLPNTAIEMINNLTKSQFYKNNDSLIQLSKFKLFIKLNEEFKQNESKRITEQINFLENEIKRSQSILSNAGFIAKAPAEKINLEKAKLADYQAKLNEYLKLIKGNNE</sequence>
<dbReference type="SUPFAM" id="SSF46589">
    <property type="entry name" value="tRNA-binding arm"/>
    <property type="match status" value="1"/>
</dbReference>
<dbReference type="InterPro" id="IPR013155">
    <property type="entry name" value="M/V/L/I-tRNA-synth_anticd-bd"/>
</dbReference>
<evidence type="ECO:0000256" key="2">
    <source>
        <dbReference type="ARBA" id="ARBA00022598"/>
    </source>
</evidence>
<evidence type="ECO:0000256" key="3">
    <source>
        <dbReference type="ARBA" id="ARBA00022741"/>
    </source>
</evidence>
<organism evidence="13 14">
    <name type="scientific">Mycoplasma iguanae</name>
    <dbReference type="NCBI Taxonomy" id="292461"/>
    <lineage>
        <taxon>Bacteria</taxon>
        <taxon>Bacillati</taxon>
        <taxon>Mycoplasmatota</taxon>
        <taxon>Mollicutes</taxon>
        <taxon>Mycoplasmataceae</taxon>
        <taxon>Mycoplasma</taxon>
    </lineage>
</organism>
<comment type="domain">
    <text evidence="9">ValRS has two distinct active sites: one for aminoacylation and one for editing. The misactivated threonine is translocated from the active site to the editing site.</text>
</comment>
<comment type="domain">
    <text evidence="9">The C-terminal coiled-coil domain is crucial for aminoacylation activity.</text>
</comment>
<comment type="similarity">
    <text evidence="9">Belongs to the class-I aminoacyl-tRNA synthetase family. ValS type 1 subfamily.</text>
</comment>
<dbReference type="CDD" id="cd07962">
    <property type="entry name" value="Anticodon_Ia_Val"/>
    <property type="match status" value="1"/>
</dbReference>
<dbReference type="InterPro" id="IPR037118">
    <property type="entry name" value="Val-tRNA_synth_C_sf"/>
</dbReference>
<gene>
    <name evidence="9" type="primary">valS</name>
    <name evidence="13" type="ORF">NV226_02610</name>
</gene>